<evidence type="ECO:0000313" key="2">
    <source>
        <dbReference type="EMBL" id="MXU83579.1"/>
    </source>
</evidence>
<name>A0A6B0TUB1_IXORI</name>
<sequence length="76" mass="8043">MRERAGLAALRPMSPCLLLLQGTPASALGRAQARVQGRATASATATRATPSGGTTTRQRRDDGLGRHHRDGLLRPQ</sequence>
<evidence type="ECO:0000256" key="1">
    <source>
        <dbReference type="SAM" id="MobiDB-lite"/>
    </source>
</evidence>
<accession>A0A6B0TUB1</accession>
<protein>
    <submittedName>
        <fullName evidence="2">Putative secreted protein</fullName>
    </submittedName>
</protein>
<feature type="compositionally biased region" description="Low complexity" evidence="1">
    <location>
        <begin position="37"/>
        <end position="56"/>
    </location>
</feature>
<dbReference type="EMBL" id="GIFC01001496">
    <property type="protein sequence ID" value="MXU83579.1"/>
    <property type="molecule type" value="Transcribed_RNA"/>
</dbReference>
<reference evidence="2" key="1">
    <citation type="submission" date="2019-12" db="EMBL/GenBank/DDBJ databases">
        <title>An insight into the sialome of adult female Ixodes ricinus ticks feeding for 6 days.</title>
        <authorList>
            <person name="Perner J."/>
            <person name="Ribeiro J.M.C."/>
        </authorList>
    </citation>
    <scope>NUCLEOTIDE SEQUENCE</scope>
    <source>
        <strain evidence="2">Semi-engorged</strain>
        <tissue evidence="2">Salivary glands</tissue>
    </source>
</reference>
<proteinExistence type="predicted"/>
<feature type="region of interest" description="Disordered" evidence="1">
    <location>
        <begin position="31"/>
        <end position="76"/>
    </location>
</feature>
<organism evidence="2">
    <name type="scientific">Ixodes ricinus</name>
    <name type="common">Common tick</name>
    <name type="synonym">Acarus ricinus</name>
    <dbReference type="NCBI Taxonomy" id="34613"/>
    <lineage>
        <taxon>Eukaryota</taxon>
        <taxon>Metazoa</taxon>
        <taxon>Ecdysozoa</taxon>
        <taxon>Arthropoda</taxon>
        <taxon>Chelicerata</taxon>
        <taxon>Arachnida</taxon>
        <taxon>Acari</taxon>
        <taxon>Parasitiformes</taxon>
        <taxon>Ixodida</taxon>
        <taxon>Ixodoidea</taxon>
        <taxon>Ixodidae</taxon>
        <taxon>Ixodinae</taxon>
        <taxon>Ixodes</taxon>
    </lineage>
</organism>
<dbReference type="AlphaFoldDB" id="A0A6B0TUB1"/>